<proteinExistence type="predicted"/>
<dbReference type="Gene3D" id="3.30.450.40">
    <property type="match status" value="1"/>
</dbReference>
<dbReference type="GO" id="GO:0006071">
    <property type="term" value="P:glycerol metabolic process"/>
    <property type="evidence" value="ECO:0007669"/>
    <property type="project" value="UniProtKB-KW"/>
</dbReference>
<dbReference type="Proteomes" id="UP000183376">
    <property type="component" value="Chromosome I"/>
</dbReference>
<dbReference type="SUPFAM" id="SSF46785">
    <property type="entry name" value="Winged helix' DNA-binding domain"/>
    <property type="match status" value="1"/>
</dbReference>
<dbReference type="SMART" id="SM00346">
    <property type="entry name" value="HTH_ICLR"/>
    <property type="match status" value="1"/>
</dbReference>
<keyword evidence="1" id="KW-0319">Glycerol metabolism</keyword>
<evidence type="ECO:0000256" key="3">
    <source>
        <dbReference type="ARBA" id="ARBA00023125"/>
    </source>
</evidence>
<dbReference type="AlphaFoldDB" id="A0A1H0CZ69"/>
<sequence length="265" mass="29241">MTEAVSGNSSRPAAVKSADRTVELLEVLASFDRRMTLTELHRELSYPKSSLYMLLQTLVARGWIEVDPDRGTYGIGVRALLVGTSYLDHDPVVRTAIRLMEQIRLEINETVHLARLDGPNVVYLASRESEHHLRVVSRVGRRLPAFSTALGKAVLSTRPPEELDSLLPEEMTPLTANTVTNPDALRAQLAEFRSLGYAFEREENTPGLCCFAVALPYRSPVTDALSCSVPVARLDDEHERQVIAALLGAARTLSELLRQPGLTSL</sequence>
<dbReference type="PANTHER" id="PTHR30136:SF24">
    <property type="entry name" value="HTH-TYPE TRANSCRIPTIONAL REPRESSOR ALLR"/>
    <property type="match status" value="1"/>
</dbReference>
<evidence type="ECO:0000256" key="1">
    <source>
        <dbReference type="ARBA" id="ARBA00022798"/>
    </source>
</evidence>
<dbReference type="OrthoDB" id="9000968at2"/>
<dbReference type="PROSITE" id="PS51078">
    <property type="entry name" value="ICLR_ED"/>
    <property type="match status" value="1"/>
</dbReference>
<dbReference type="InterPro" id="IPR036388">
    <property type="entry name" value="WH-like_DNA-bd_sf"/>
</dbReference>
<accession>A0A1H0CZ69</accession>
<dbReference type="PROSITE" id="PS51077">
    <property type="entry name" value="HTH_ICLR"/>
    <property type="match status" value="1"/>
</dbReference>
<evidence type="ECO:0000313" key="10">
    <source>
        <dbReference type="Proteomes" id="UP000183376"/>
    </source>
</evidence>
<protein>
    <recommendedName>
        <fullName evidence="6">Glycerol operon regulatory protein</fullName>
    </recommendedName>
</protein>
<dbReference type="InterPro" id="IPR014757">
    <property type="entry name" value="Tscrpt_reg_IclR_C"/>
</dbReference>
<keyword evidence="4" id="KW-0804">Transcription</keyword>
<dbReference type="GO" id="GO:0045892">
    <property type="term" value="P:negative regulation of DNA-templated transcription"/>
    <property type="evidence" value="ECO:0007669"/>
    <property type="project" value="TreeGrafter"/>
</dbReference>
<dbReference type="InterPro" id="IPR029016">
    <property type="entry name" value="GAF-like_dom_sf"/>
</dbReference>
<dbReference type="Pfam" id="PF09339">
    <property type="entry name" value="HTH_IclR"/>
    <property type="match status" value="1"/>
</dbReference>
<evidence type="ECO:0000256" key="2">
    <source>
        <dbReference type="ARBA" id="ARBA00023015"/>
    </source>
</evidence>
<organism evidence="9 10">
    <name type="scientific">Allokutzneria albata</name>
    <name type="common">Kibdelosporangium albatum</name>
    <dbReference type="NCBI Taxonomy" id="211114"/>
    <lineage>
        <taxon>Bacteria</taxon>
        <taxon>Bacillati</taxon>
        <taxon>Actinomycetota</taxon>
        <taxon>Actinomycetes</taxon>
        <taxon>Pseudonocardiales</taxon>
        <taxon>Pseudonocardiaceae</taxon>
        <taxon>Allokutzneria</taxon>
    </lineage>
</organism>
<dbReference type="Gene3D" id="1.10.10.10">
    <property type="entry name" value="Winged helix-like DNA-binding domain superfamily/Winged helix DNA-binding domain"/>
    <property type="match status" value="1"/>
</dbReference>
<dbReference type="STRING" id="211114.SAMN04489726_7499"/>
<dbReference type="PANTHER" id="PTHR30136">
    <property type="entry name" value="HELIX-TURN-HELIX TRANSCRIPTIONAL REGULATOR, ICLR FAMILY"/>
    <property type="match status" value="1"/>
</dbReference>
<dbReference type="InterPro" id="IPR036390">
    <property type="entry name" value="WH_DNA-bd_sf"/>
</dbReference>
<dbReference type="SUPFAM" id="SSF55781">
    <property type="entry name" value="GAF domain-like"/>
    <property type="match status" value="1"/>
</dbReference>
<keyword evidence="2" id="KW-0805">Transcription regulation</keyword>
<dbReference type="FunFam" id="1.10.10.10:FF:000056">
    <property type="entry name" value="IclR family transcriptional regulator"/>
    <property type="match status" value="1"/>
</dbReference>
<dbReference type="InterPro" id="IPR050707">
    <property type="entry name" value="HTH_MetabolicPath_Reg"/>
</dbReference>
<reference evidence="9 10" key="1">
    <citation type="submission" date="2016-10" db="EMBL/GenBank/DDBJ databases">
        <authorList>
            <person name="de Groot N.N."/>
        </authorList>
    </citation>
    <scope>NUCLEOTIDE SEQUENCE [LARGE SCALE GENOMIC DNA]</scope>
    <source>
        <strain evidence="9 10">DSM 44149</strain>
    </source>
</reference>
<dbReference type="InterPro" id="IPR005471">
    <property type="entry name" value="Tscrpt_reg_IclR_N"/>
</dbReference>
<evidence type="ECO:0000256" key="4">
    <source>
        <dbReference type="ARBA" id="ARBA00023163"/>
    </source>
</evidence>
<feature type="domain" description="IclR-ED" evidence="8">
    <location>
        <begin position="78"/>
        <end position="259"/>
    </location>
</feature>
<name>A0A1H0CZ69_ALLAB</name>
<evidence type="ECO:0000313" key="9">
    <source>
        <dbReference type="EMBL" id="SDN63192.1"/>
    </source>
</evidence>
<dbReference type="GO" id="GO:0003700">
    <property type="term" value="F:DNA-binding transcription factor activity"/>
    <property type="evidence" value="ECO:0007669"/>
    <property type="project" value="TreeGrafter"/>
</dbReference>
<feature type="domain" description="HTH iclR-type" evidence="7">
    <location>
        <begin position="15"/>
        <end position="77"/>
    </location>
</feature>
<evidence type="ECO:0000259" key="8">
    <source>
        <dbReference type="PROSITE" id="PS51078"/>
    </source>
</evidence>
<evidence type="ECO:0000259" key="7">
    <source>
        <dbReference type="PROSITE" id="PS51077"/>
    </source>
</evidence>
<dbReference type="GO" id="GO:0003677">
    <property type="term" value="F:DNA binding"/>
    <property type="evidence" value="ECO:0007669"/>
    <property type="project" value="UniProtKB-KW"/>
</dbReference>
<evidence type="ECO:0000256" key="5">
    <source>
        <dbReference type="ARBA" id="ARBA00058938"/>
    </source>
</evidence>
<dbReference type="Pfam" id="PF01614">
    <property type="entry name" value="IclR_C"/>
    <property type="match status" value="1"/>
</dbReference>
<dbReference type="RefSeq" id="WP_030428545.1">
    <property type="nucleotide sequence ID" value="NZ_JOEF01000004.1"/>
</dbReference>
<dbReference type="eggNOG" id="COG1414">
    <property type="taxonomic scope" value="Bacteria"/>
</dbReference>
<keyword evidence="10" id="KW-1185">Reference proteome</keyword>
<dbReference type="EMBL" id="LT629701">
    <property type="protein sequence ID" value="SDN63192.1"/>
    <property type="molecule type" value="Genomic_DNA"/>
</dbReference>
<evidence type="ECO:0000256" key="6">
    <source>
        <dbReference type="ARBA" id="ARBA00070406"/>
    </source>
</evidence>
<comment type="function">
    <text evidence="5">May be an activator protein for the gylABX operon.</text>
</comment>
<keyword evidence="3 9" id="KW-0238">DNA-binding</keyword>
<gene>
    <name evidence="9" type="ORF">SAMN04489726_7499</name>
</gene>